<evidence type="ECO:0000313" key="2">
    <source>
        <dbReference type="EMBL" id="GAG05427.1"/>
    </source>
</evidence>
<sequence>MPLSDSSLERLVPDDLSETDATGRRTLGFHIERYRFAARHAASGRALDIASGVGYGTRLLADENPGLSSCLGVDLSQDAVRYAETRYARSGVSFAQDDALSFRDADGFDTIVSLETLEHVSDPQRLIDNLAQMLR</sequence>
<dbReference type="Gene3D" id="3.40.50.150">
    <property type="entry name" value="Vaccinia Virus protein VP39"/>
    <property type="match status" value="1"/>
</dbReference>
<evidence type="ECO:0000259" key="1">
    <source>
        <dbReference type="Pfam" id="PF08241"/>
    </source>
</evidence>
<organism evidence="2">
    <name type="scientific">marine sediment metagenome</name>
    <dbReference type="NCBI Taxonomy" id="412755"/>
    <lineage>
        <taxon>unclassified sequences</taxon>
        <taxon>metagenomes</taxon>
        <taxon>ecological metagenomes</taxon>
    </lineage>
</organism>
<dbReference type="EMBL" id="BARS01020279">
    <property type="protein sequence ID" value="GAG05427.1"/>
    <property type="molecule type" value="Genomic_DNA"/>
</dbReference>
<dbReference type="InterPro" id="IPR013216">
    <property type="entry name" value="Methyltransf_11"/>
</dbReference>
<name>X0V1W9_9ZZZZ</name>
<reference evidence="2" key="1">
    <citation type="journal article" date="2014" name="Front. Microbiol.">
        <title>High frequency of phylogenetically diverse reductive dehalogenase-homologous genes in deep subseafloor sedimentary metagenomes.</title>
        <authorList>
            <person name="Kawai M."/>
            <person name="Futagami T."/>
            <person name="Toyoda A."/>
            <person name="Takaki Y."/>
            <person name="Nishi S."/>
            <person name="Hori S."/>
            <person name="Arai W."/>
            <person name="Tsubouchi T."/>
            <person name="Morono Y."/>
            <person name="Uchiyama I."/>
            <person name="Ito T."/>
            <person name="Fujiyama A."/>
            <person name="Inagaki F."/>
            <person name="Takami H."/>
        </authorList>
    </citation>
    <scope>NUCLEOTIDE SEQUENCE</scope>
    <source>
        <strain evidence="2">Expedition CK06-06</strain>
    </source>
</reference>
<dbReference type="PANTHER" id="PTHR43861">
    <property type="entry name" value="TRANS-ACONITATE 2-METHYLTRANSFERASE-RELATED"/>
    <property type="match status" value="1"/>
</dbReference>
<dbReference type="InterPro" id="IPR029063">
    <property type="entry name" value="SAM-dependent_MTases_sf"/>
</dbReference>
<proteinExistence type="predicted"/>
<dbReference type="AlphaFoldDB" id="X0V1W9"/>
<accession>X0V1W9</accession>
<dbReference type="GO" id="GO:0008757">
    <property type="term" value="F:S-adenosylmethionine-dependent methyltransferase activity"/>
    <property type="evidence" value="ECO:0007669"/>
    <property type="project" value="InterPro"/>
</dbReference>
<protein>
    <recommendedName>
        <fullName evidence="1">Methyltransferase type 11 domain-containing protein</fullName>
    </recommendedName>
</protein>
<dbReference type="SUPFAM" id="SSF53335">
    <property type="entry name" value="S-adenosyl-L-methionine-dependent methyltransferases"/>
    <property type="match status" value="1"/>
</dbReference>
<feature type="non-terminal residue" evidence="2">
    <location>
        <position position="135"/>
    </location>
</feature>
<comment type="caution">
    <text evidence="2">The sequence shown here is derived from an EMBL/GenBank/DDBJ whole genome shotgun (WGS) entry which is preliminary data.</text>
</comment>
<feature type="domain" description="Methyltransferase type 11" evidence="1">
    <location>
        <begin position="47"/>
        <end position="135"/>
    </location>
</feature>
<dbReference type="CDD" id="cd02440">
    <property type="entry name" value="AdoMet_MTases"/>
    <property type="match status" value="1"/>
</dbReference>
<dbReference type="Pfam" id="PF08241">
    <property type="entry name" value="Methyltransf_11"/>
    <property type="match status" value="1"/>
</dbReference>
<gene>
    <name evidence="2" type="ORF">S01H1_32722</name>
</gene>